<organism evidence="2">
    <name type="scientific">Lysobacter firmicutimachus</name>
    <dbReference type="NCBI Taxonomy" id="1792846"/>
    <lineage>
        <taxon>Bacteria</taxon>
        <taxon>Pseudomonadati</taxon>
        <taxon>Pseudomonadota</taxon>
        <taxon>Gammaproteobacteria</taxon>
        <taxon>Lysobacterales</taxon>
        <taxon>Lysobacteraceae</taxon>
        <taxon>Lysobacter</taxon>
    </lineage>
</organism>
<name>A0AAU8MST5_9GAMM</name>
<evidence type="ECO:0000313" key="2">
    <source>
        <dbReference type="EMBL" id="XCO74162.1"/>
    </source>
</evidence>
<gene>
    <name evidence="2" type="ORF">ABU614_17510</name>
</gene>
<accession>A0AAU8MST5</accession>
<dbReference type="RefSeq" id="WP_363797019.1">
    <property type="nucleotide sequence ID" value="NZ_CP159925.1"/>
</dbReference>
<sequence length="61" mass="7111">MHDDPQRRSDEDRHRIGSEPRHDPRYRTVRWAVGECRPREIAAVAAVGYAAETVERRRRGG</sequence>
<reference evidence="2" key="1">
    <citation type="submission" date="2024-06" db="EMBL/GenBank/DDBJ databases">
        <authorList>
            <person name="Li S."/>
        </authorList>
    </citation>
    <scope>NUCLEOTIDE SEQUENCE</scope>
    <source>
        <strain evidence="2">SR10</strain>
    </source>
</reference>
<evidence type="ECO:0000256" key="1">
    <source>
        <dbReference type="SAM" id="MobiDB-lite"/>
    </source>
</evidence>
<dbReference type="AlphaFoldDB" id="A0AAU8MST5"/>
<protein>
    <submittedName>
        <fullName evidence="2">Uncharacterized protein</fullName>
    </submittedName>
</protein>
<proteinExistence type="predicted"/>
<feature type="region of interest" description="Disordered" evidence="1">
    <location>
        <begin position="1"/>
        <end position="24"/>
    </location>
</feature>
<dbReference type="EMBL" id="CP159925">
    <property type="protein sequence ID" value="XCO74162.1"/>
    <property type="molecule type" value="Genomic_DNA"/>
</dbReference>